<feature type="region of interest" description="Disordered" evidence="1">
    <location>
        <begin position="1"/>
        <end position="27"/>
    </location>
</feature>
<evidence type="ECO:0000256" key="1">
    <source>
        <dbReference type="SAM" id="MobiDB-lite"/>
    </source>
</evidence>
<gene>
    <name evidence="2" type="ORF">SAMN04244553_1006</name>
</gene>
<dbReference type="CDD" id="cd00161">
    <property type="entry name" value="beta-trefoil_Ricin-like"/>
    <property type="match status" value="1"/>
</dbReference>
<sequence>MSDLTPDQEDPEPEVTSADGSDADSLSGEHRLTLGITVDGRVTARPYGNLPEQHLVIVDQADGSKGIRNMFSNMALGMTAAGVTARRYDGLADQSFTITTEHTRKKKVRCKYDRNIVLATPSSNNVLARPEQYTTAEAFDVVTQPHYNSTGIRNAYF</sequence>
<dbReference type="EMBL" id="OBEG01000001">
    <property type="protein sequence ID" value="SNY77434.1"/>
    <property type="molecule type" value="Genomic_DNA"/>
</dbReference>
<organism evidence="2 3">
    <name type="scientific">Nocardia amikacinitolerans</name>
    <dbReference type="NCBI Taxonomy" id="756689"/>
    <lineage>
        <taxon>Bacteria</taxon>
        <taxon>Bacillati</taxon>
        <taxon>Actinomycetota</taxon>
        <taxon>Actinomycetes</taxon>
        <taxon>Mycobacteriales</taxon>
        <taxon>Nocardiaceae</taxon>
        <taxon>Nocardia</taxon>
    </lineage>
</organism>
<dbReference type="Proteomes" id="UP000219565">
    <property type="component" value="Unassembled WGS sequence"/>
</dbReference>
<name>A0A285KXQ7_9NOCA</name>
<dbReference type="RefSeq" id="WP_143861324.1">
    <property type="nucleotide sequence ID" value="NZ_OBEG01000001.1"/>
</dbReference>
<protein>
    <submittedName>
        <fullName evidence="2">Uncharacterized protein</fullName>
    </submittedName>
</protein>
<feature type="compositionally biased region" description="Acidic residues" evidence="1">
    <location>
        <begin position="1"/>
        <end position="13"/>
    </location>
</feature>
<keyword evidence="3" id="KW-1185">Reference proteome</keyword>
<dbReference type="AlphaFoldDB" id="A0A285KXQ7"/>
<evidence type="ECO:0000313" key="3">
    <source>
        <dbReference type="Proteomes" id="UP000219565"/>
    </source>
</evidence>
<accession>A0A285KXQ7</accession>
<reference evidence="3" key="1">
    <citation type="submission" date="2017-09" db="EMBL/GenBank/DDBJ databases">
        <authorList>
            <person name="Varghese N."/>
            <person name="Submissions S."/>
        </authorList>
    </citation>
    <scope>NUCLEOTIDE SEQUENCE [LARGE SCALE GENOMIC DNA]</scope>
    <source>
        <strain evidence="3">DSM 45537</strain>
    </source>
</reference>
<proteinExistence type="predicted"/>
<feature type="compositionally biased region" description="Low complexity" evidence="1">
    <location>
        <begin position="17"/>
        <end position="26"/>
    </location>
</feature>
<evidence type="ECO:0000313" key="2">
    <source>
        <dbReference type="EMBL" id="SNY77434.1"/>
    </source>
</evidence>